<evidence type="ECO:0000256" key="5">
    <source>
        <dbReference type="ARBA" id="ARBA00022553"/>
    </source>
</evidence>
<dbReference type="InterPro" id="IPR004358">
    <property type="entry name" value="Sig_transdc_His_kin-like_C"/>
</dbReference>
<keyword evidence="5" id="KW-0597">Phosphoprotein</keyword>
<dbReference type="SMART" id="SM00388">
    <property type="entry name" value="HisKA"/>
    <property type="match status" value="1"/>
</dbReference>
<proteinExistence type="predicted"/>
<dbReference type="Proteomes" id="UP000626844">
    <property type="component" value="Unassembled WGS sequence"/>
</dbReference>
<dbReference type="SUPFAM" id="SSF47384">
    <property type="entry name" value="Homodimeric domain of signal transducing histidine kinase"/>
    <property type="match status" value="1"/>
</dbReference>
<dbReference type="EMBL" id="JACXAI010000027">
    <property type="protein sequence ID" value="MBD1382213.1"/>
    <property type="molecule type" value="Genomic_DNA"/>
</dbReference>
<dbReference type="InterPro" id="IPR003594">
    <property type="entry name" value="HATPase_dom"/>
</dbReference>
<evidence type="ECO:0000313" key="18">
    <source>
        <dbReference type="EMBL" id="MBD1382213.1"/>
    </source>
</evidence>
<evidence type="ECO:0000256" key="2">
    <source>
        <dbReference type="ARBA" id="ARBA00004651"/>
    </source>
</evidence>
<organism evidence="18 19">
    <name type="scientific">Metabacillus arenae</name>
    <dbReference type="NCBI Taxonomy" id="2771434"/>
    <lineage>
        <taxon>Bacteria</taxon>
        <taxon>Bacillati</taxon>
        <taxon>Bacillota</taxon>
        <taxon>Bacilli</taxon>
        <taxon>Bacillales</taxon>
        <taxon>Bacillaceae</taxon>
        <taxon>Metabacillus</taxon>
    </lineage>
</organism>
<dbReference type="FunFam" id="1.10.287.130:FF:000001">
    <property type="entry name" value="Two-component sensor histidine kinase"/>
    <property type="match status" value="1"/>
</dbReference>
<dbReference type="Pfam" id="PF00672">
    <property type="entry name" value="HAMP"/>
    <property type="match status" value="1"/>
</dbReference>
<dbReference type="PANTHER" id="PTHR45528">
    <property type="entry name" value="SENSOR HISTIDINE KINASE CPXA"/>
    <property type="match status" value="1"/>
</dbReference>
<evidence type="ECO:0000256" key="9">
    <source>
        <dbReference type="ARBA" id="ARBA00022777"/>
    </source>
</evidence>
<sequence>MKIRYFYQLLASHISILIIAFLILTAMFSQFVQGFIFDNKVEELTTHGESILNELNSFNFDSMQKLDHYNEVLSARKVQFAIFNHESKVLFPTRQRLIVNFTNEEWAELKRGNKLTIKRDFKRYEQDVTFVALPQFQNNQFVGGILLISPISGSEDVVNQINRYLVFTMIIALTAAFILSFVLSKFYEKRIQRMREATSMVASGNYNVDVQANGWDEIGALAKDFNRMAEKLKLSNDEIERLEKRRRQFMADVSHELRTPLTTMSGLMEGLRNDMIPDVDREKSMALIEKETKRLIRLVNENLDYEKIRSNQITLNKEKIALDEAFEIIKEQLWSQLLEKQNRMHIEAGKEVEVYADYDRLIQILINITKNSIQFTEHGEIWLRARMHKEGTIIEIEDTGMGMNKQEIESIWERFFKADISRSNNLYGEFGLGLSIVKQLVLLHNGEISVESEKGKGTKFIILLPK</sequence>
<evidence type="ECO:0000256" key="12">
    <source>
        <dbReference type="ARBA" id="ARBA00023012"/>
    </source>
</evidence>
<reference evidence="18" key="1">
    <citation type="submission" date="2020-09" db="EMBL/GenBank/DDBJ databases">
        <title>A novel bacterium of genus Bacillus, isolated from South China Sea.</title>
        <authorList>
            <person name="Huang H."/>
            <person name="Mo K."/>
            <person name="Hu Y."/>
        </authorList>
    </citation>
    <scope>NUCLEOTIDE SEQUENCE</scope>
    <source>
        <strain evidence="18">IB182487</strain>
    </source>
</reference>
<dbReference type="EC" id="2.7.13.3" evidence="3"/>
<keyword evidence="9 18" id="KW-0418">Kinase</keyword>
<name>A0A926NKD5_9BACI</name>
<dbReference type="InterPro" id="IPR050398">
    <property type="entry name" value="HssS/ArlS-like"/>
</dbReference>
<evidence type="ECO:0000256" key="1">
    <source>
        <dbReference type="ARBA" id="ARBA00000085"/>
    </source>
</evidence>
<dbReference type="InterPro" id="IPR003661">
    <property type="entry name" value="HisK_dim/P_dom"/>
</dbReference>
<keyword evidence="7 15" id="KW-0812">Transmembrane</keyword>
<dbReference type="GO" id="GO:0000155">
    <property type="term" value="F:phosphorelay sensor kinase activity"/>
    <property type="evidence" value="ECO:0007669"/>
    <property type="project" value="InterPro"/>
</dbReference>
<dbReference type="PROSITE" id="PS50885">
    <property type="entry name" value="HAMP"/>
    <property type="match status" value="1"/>
</dbReference>
<evidence type="ECO:0000313" key="19">
    <source>
        <dbReference type="Proteomes" id="UP000626844"/>
    </source>
</evidence>
<keyword evidence="13 15" id="KW-0472">Membrane</keyword>
<dbReference type="InterPro" id="IPR036097">
    <property type="entry name" value="HisK_dim/P_sf"/>
</dbReference>
<dbReference type="PANTHER" id="PTHR45528:SF1">
    <property type="entry name" value="SENSOR HISTIDINE KINASE CPXA"/>
    <property type="match status" value="1"/>
</dbReference>
<dbReference type="PRINTS" id="PR00344">
    <property type="entry name" value="BCTRLSENSOR"/>
</dbReference>
<evidence type="ECO:0000256" key="8">
    <source>
        <dbReference type="ARBA" id="ARBA00022741"/>
    </source>
</evidence>
<feature type="coiled-coil region" evidence="14">
    <location>
        <begin position="222"/>
        <end position="252"/>
    </location>
</feature>
<dbReference type="SUPFAM" id="SSF55874">
    <property type="entry name" value="ATPase domain of HSP90 chaperone/DNA topoisomerase II/histidine kinase"/>
    <property type="match status" value="1"/>
</dbReference>
<dbReference type="Gene3D" id="6.10.340.10">
    <property type="match status" value="1"/>
</dbReference>
<keyword evidence="10" id="KW-0067">ATP-binding</keyword>
<keyword evidence="8" id="KW-0547">Nucleotide-binding</keyword>
<feature type="domain" description="Histidine kinase" evidence="16">
    <location>
        <begin position="252"/>
        <end position="466"/>
    </location>
</feature>
<dbReference type="FunFam" id="3.30.565.10:FF:000006">
    <property type="entry name" value="Sensor histidine kinase WalK"/>
    <property type="match status" value="1"/>
</dbReference>
<evidence type="ECO:0000256" key="6">
    <source>
        <dbReference type="ARBA" id="ARBA00022679"/>
    </source>
</evidence>
<comment type="caution">
    <text evidence="18">The sequence shown here is derived from an EMBL/GenBank/DDBJ whole genome shotgun (WGS) entry which is preliminary data.</text>
</comment>
<gene>
    <name evidence="18" type="ORF">IC621_18495</name>
</gene>
<dbReference type="InterPro" id="IPR003660">
    <property type="entry name" value="HAMP_dom"/>
</dbReference>
<evidence type="ECO:0000259" key="17">
    <source>
        <dbReference type="PROSITE" id="PS50885"/>
    </source>
</evidence>
<dbReference type="SMART" id="SM00304">
    <property type="entry name" value="HAMP"/>
    <property type="match status" value="1"/>
</dbReference>
<accession>A0A926NKD5</accession>
<dbReference type="SMART" id="SM00387">
    <property type="entry name" value="HATPase_c"/>
    <property type="match status" value="1"/>
</dbReference>
<dbReference type="Pfam" id="PF00512">
    <property type="entry name" value="HisKA"/>
    <property type="match status" value="1"/>
</dbReference>
<comment type="subcellular location">
    <subcellularLocation>
        <location evidence="2">Cell membrane</location>
        <topology evidence="2">Multi-pass membrane protein</topology>
    </subcellularLocation>
</comment>
<feature type="domain" description="HAMP" evidence="17">
    <location>
        <begin position="185"/>
        <end position="237"/>
    </location>
</feature>
<protein>
    <recommendedName>
        <fullName evidence="3">histidine kinase</fullName>
        <ecNumber evidence="3">2.7.13.3</ecNumber>
    </recommendedName>
</protein>
<dbReference type="PROSITE" id="PS50109">
    <property type="entry name" value="HIS_KIN"/>
    <property type="match status" value="1"/>
</dbReference>
<dbReference type="CDD" id="cd00082">
    <property type="entry name" value="HisKA"/>
    <property type="match status" value="1"/>
</dbReference>
<evidence type="ECO:0000256" key="4">
    <source>
        <dbReference type="ARBA" id="ARBA00022475"/>
    </source>
</evidence>
<keyword evidence="12" id="KW-0902">Two-component regulatory system</keyword>
<feature type="transmembrane region" description="Helical" evidence="15">
    <location>
        <begin position="164"/>
        <end position="187"/>
    </location>
</feature>
<evidence type="ECO:0000256" key="10">
    <source>
        <dbReference type="ARBA" id="ARBA00022840"/>
    </source>
</evidence>
<dbReference type="GO" id="GO:0005886">
    <property type="term" value="C:plasma membrane"/>
    <property type="evidence" value="ECO:0007669"/>
    <property type="project" value="UniProtKB-SubCell"/>
</dbReference>
<evidence type="ECO:0000256" key="3">
    <source>
        <dbReference type="ARBA" id="ARBA00012438"/>
    </source>
</evidence>
<dbReference type="CDD" id="cd06225">
    <property type="entry name" value="HAMP"/>
    <property type="match status" value="1"/>
</dbReference>
<dbReference type="Gene3D" id="3.30.565.10">
    <property type="entry name" value="Histidine kinase-like ATPase, C-terminal domain"/>
    <property type="match status" value="1"/>
</dbReference>
<evidence type="ECO:0000256" key="13">
    <source>
        <dbReference type="ARBA" id="ARBA00023136"/>
    </source>
</evidence>
<evidence type="ECO:0000259" key="16">
    <source>
        <dbReference type="PROSITE" id="PS50109"/>
    </source>
</evidence>
<evidence type="ECO:0000256" key="11">
    <source>
        <dbReference type="ARBA" id="ARBA00022989"/>
    </source>
</evidence>
<keyword evidence="11 15" id="KW-1133">Transmembrane helix</keyword>
<dbReference type="Gene3D" id="1.10.287.130">
    <property type="match status" value="1"/>
</dbReference>
<dbReference type="GO" id="GO:0005524">
    <property type="term" value="F:ATP binding"/>
    <property type="evidence" value="ECO:0007669"/>
    <property type="project" value="UniProtKB-KW"/>
</dbReference>
<dbReference type="AlphaFoldDB" id="A0A926NKD5"/>
<comment type="catalytic activity">
    <reaction evidence="1">
        <text>ATP + protein L-histidine = ADP + protein N-phospho-L-histidine.</text>
        <dbReference type="EC" id="2.7.13.3"/>
    </reaction>
</comment>
<dbReference type="SUPFAM" id="SSF158472">
    <property type="entry name" value="HAMP domain-like"/>
    <property type="match status" value="1"/>
</dbReference>
<keyword evidence="4" id="KW-1003">Cell membrane</keyword>
<dbReference type="Pfam" id="PF02518">
    <property type="entry name" value="HATPase_c"/>
    <property type="match status" value="1"/>
</dbReference>
<keyword evidence="14" id="KW-0175">Coiled coil</keyword>
<evidence type="ECO:0000256" key="14">
    <source>
        <dbReference type="SAM" id="Coils"/>
    </source>
</evidence>
<keyword evidence="19" id="KW-1185">Reference proteome</keyword>
<evidence type="ECO:0000256" key="7">
    <source>
        <dbReference type="ARBA" id="ARBA00022692"/>
    </source>
</evidence>
<dbReference type="RefSeq" id="WP_191160192.1">
    <property type="nucleotide sequence ID" value="NZ_JACXAI010000027.1"/>
</dbReference>
<evidence type="ECO:0000256" key="15">
    <source>
        <dbReference type="SAM" id="Phobius"/>
    </source>
</evidence>
<keyword evidence="6" id="KW-0808">Transferase</keyword>
<dbReference type="InterPro" id="IPR005467">
    <property type="entry name" value="His_kinase_dom"/>
</dbReference>
<dbReference type="InterPro" id="IPR036890">
    <property type="entry name" value="HATPase_C_sf"/>
</dbReference>